<dbReference type="Gene3D" id="3.30.40.10">
    <property type="entry name" value="Zinc/RING finger domain, C3HC4 (zinc finger)"/>
    <property type="match status" value="1"/>
</dbReference>
<evidence type="ECO:0000313" key="5">
    <source>
        <dbReference type="EMBL" id="KAG8232135.1"/>
    </source>
</evidence>
<evidence type="ECO:0000256" key="2">
    <source>
        <dbReference type="ARBA" id="ARBA00022833"/>
    </source>
</evidence>
<feature type="coiled-coil region" evidence="3">
    <location>
        <begin position="122"/>
        <end position="181"/>
    </location>
</feature>
<dbReference type="OrthoDB" id="441210at2759"/>
<keyword evidence="6" id="KW-1185">Reference proteome</keyword>
<evidence type="ECO:0000256" key="1">
    <source>
        <dbReference type="ARBA" id="ARBA00022771"/>
    </source>
</evidence>
<dbReference type="InterPro" id="IPR001841">
    <property type="entry name" value="Znf_RING"/>
</dbReference>
<dbReference type="InterPro" id="IPR042448">
    <property type="entry name" value="CCNB1IP1"/>
</dbReference>
<dbReference type="Pfam" id="PF14634">
    <property type="entry name" value="zf-RING_5"/>
    <property type="match status" value="1"/>
</dbReference>
<gene>
    <name evidence="5" type="ORF">J437_LFUL012144</name>
</gene>
<name>A0A8K0KC17_LADFU</name>
<dbReference type="PANTHER" id="PTHR14305:SF0">
    <property type="entry name" value="E3 UBIQUITIN-PROTEIN LIGASE CCNB1IP1"/>
    <property type="match status" value="1"/>
</dbReference>
<keyword evidence="3" id="KW-0175">Coiled coil</keyword>
<dbReference type="GO" id="GO:0008270">
    <property type="term" value="F:zinc ion binding"/>
    <property type="evidence" value="ECO:0007669"/>
    <property type="project" value="UniProtKB-KW"/>
</dbReference>
<evidence type="ECO:0000313" key="6">
    <source>
        <dbReference type="Proteomes" id="UP000792457"/>
    </source>
</evidence>
<comment type="caution">
    <text evidence="5">The sequence shown here is derived from an EMBL/GenBank/DDBJ whole genome shotgun (WGS) entry which is preliminary data.</text>
</comment>
<protein>
    <recommendedName>
        <fullName evidence="4">RING-type domain-containing protein</fullName>
    </recommendedName>
</protein>
<reference evidence="5" key="2">
    <citation type="submission" date="2017-10" db="EMBL/GenBank/DDBJ databases">
        <title>Ladona fulva Genome sequencing and assembly.</title>
        <authorList>
            <person name="Murali S."/>
            <person name="Richards S."/>
            <person name="Bandaranaike D."/>
            <person name="Bellair M."/>
            <person name="Blankenburg K."/>
            <person name="Chao H."/>
            <person name="Dinh H."/>
            <person name="Doddapaneni H."/>
            <person name="Dugan-Rocha S."/>
            <person name="Elkadiri S."/>
            <person name="Gnanaolivu R."/>
            <person name="Hernandez B."/>
            <person name="Skinner E."/>
            <person name="Javaid M."/>
            <person name="Lee S."/>
            <person name="Li M."/>
            <person name="Ming W."/>
            <person name="Munidasa M."/>
            <person name="Muniz J."/>
            <person name="Nguyen L."/>
            <person name="Hughes D."/>
            <person name="Osuji N."/>
            <person name="Pu L.-L."/>
            <person name="Puazo M."/>
            <person name="Qu C."/>
            <person name="Quiroz J."/>
            <person name="Raj R."/>
            <person name="Weissenberger G."/>
            <person name="Xin Y."/>
            <person name="Zou X."/>
            <person name="Han Y."/>
            <person name="Worley K."/>
            <person name="Muzny D."/>
            <person name="Gibbs R."/>
        </authorList>
    </citation>
    <scope>NUCLEOTIDE SEQUENCE</scope>
    <source>
        <strain evidence="5">Sampled in the wild</strain>
    </source>
</reference>
<keyword evidence="1" id="KW-0863">Zinc-finger</keyword>
<dbReference type="GO" id="GO:0007131">
    <property type="term" value="P:reciprocal meiotic recombination"/>
    <property type="evidence" value="ECO:0007669"/>
    <property type="project" value="InterPro"/>
</dbReference>
<evidence type="ECO:0000259" key="4">
    <source>
        <dbReference type="Pfam" id="PF14634"/>
    </source>
</evidence>
<dbReference type="Proteomes" id="UP000792457">
    <property type="component" value="Unassembled WGS sequence"/>
</dbReference>
<dbReference type="PANTHER" id="PTHR14305">
    <property type="entry name" value="E3 UBIQUITIN-PROTEIN LIGASE CCNB1IP1"/>
    <property type="match status" value="1"/>
</dbReference>
<keyword evidence="1" id="KW-0479">Metal-binding</keyword>
<dbReference type="GO" id="GO:0000795">
    <property type="term" value="C:synaptonemal complex"/>
    <property type="evidence" value="ECO:0007669"/>
    <property type="project" value="InterPro"/>
</dbReference>
<accession>A0A8K0KC17</accession>
<dbReference type="AlphaFoldDB" id="A0A8K0KC17"/>
<reference evidence="5" key="1">
    <citation type="submission" date="2013-04" db="EMBL/GenBank/DDBJ databases">
        <authorList>
            <person name="Qu J."/>
            <person name="Murali S.C."/>
            <person name="Bandaranaike D."/>
            <person name="Bellair M."/>
            <person name="Blankenburg K."/>
            <person name="Chao H."/>
            <person name="Dinh H."/>
            <person name="Doddapaneni H."/>
            <person name="Downs B."/>
            <person name="Dugan-Rocha S."/>
            <person name="Elkadiri S."/>
            <person name="Gnanaolivu R.D."/>
            <person name="Hernandez B."/>
            <person name="Javaid M."/>
            <person name="Jayaseelan J.C."/>
            <person name="Lee S."/>
            <person name="Li M."/>
            <person name="Ming W."/>
            <person name="Munidasa M."/>
            <person name="Muniz J."/>
            <person name="Nguyen L."/>
            <person name="Ongeri F."/>
            <person name="Osuji N."/>
            <person name="Pu L.-L."/>
            <person name="Puazo M."/>
            <person name="Qu C."/>
            <person name="Quiroz J."/>
            <person name="Raj R."/>
            <person name="Weissenberger G."/>
            <person name="Xin Y."/>
            <person name="Zou X."/>
            <person name="Han Y."/>
            <person name="Richards S."/>
            <person name="Worley K."/>
            <person name="Muzny D."/>
            <person name="Gibbs R."/>
        </authorList>
    </citation>
    <scope>NUCLEOTIDE SEQUENCE</scope>
    <source>
        <strain evidence="5">Sampled in the wild</strain>
    </source>
</reference>
<feature type="domain" description="RING-type" evidence="4">
    <location>
        <begin position="8"/>
        <end position="52"/>
    </location>
</feature>
<organism evidence="5 6">
    <name type="scientific">Ladona fulva</name>
    <name type="common">Scarce chaser dragonfly</name>
    <name type="synonym">Libellula fulva</name>
    <dbReference type="NCBI Taxonomy" id="123851"/>
    <lineage>
        <taxon>Eukaryota</taxon>
        <taxon>Metazoa</taxon>
        <taxon>Ecdysozoa</taxon>
        <taxon>Arthropoda</taxon>
        <taxon>Hexapoda</taxon>
        <taxon>Insecta</taxon>
        <taxon>Pterygota</taxon>
        <taxon>Palaeoptera</taxon>
        <taxon>Odonata</taxon>
        <taxon>Epiprocta</taxon>
        <taxon>Anisoptera</taxon>
        <taxon>Libelluloidea</taxon>
        <taxon>Libellulidae</taxon>
        <taxon>Ladona</taxon>
    </lineage>
</organism>
<dbReference type="EMBL" id="KZ308595">
    <property type="protein sequence ID" value="KAG8232135.1"/>
    <property type="molecule type" value="Genomic_DNA"/>
</dbReference>
<keyword evidence="2" id="KW-0862">Zinc</keyword>
<dbReference type="SUPFAM" id="SSF57850">
    <property type="entry name" value="RING/U-box"/>
    <property type="match status" value="1"/>
</dbReference>
<sequence length="187" mass="21691">MADADLVCNFKRCRKRLTSMIWVTSCSHAFCEDDGAREFSRDPENNTCPACSTPLAAKYDIVKTNLNPTEQFKSMVLAGLRPETILDIATRAISFWSYQVHQERLFQETAASKIRDRQHQIEEFYESNITQLKTEVAGLKRQLDNAKKELENQTQRAEEAAEQLREKIQQYQKLQVSIKEQFIDHES</sequence>
<proteinExistence type="predicted"/>
<dbReference type="GO" id="GO:0061630">
    <property type="term" value="F:ubiquitin protein ligase activity"/>
    <property type="evidence" value="ECO:0007669"/>
    <property type="project" value="InterPro"/>
</dbReference>
<dbReference type="InterPro" id="IPR013083">
    <property type="entry name" value="Znf_RING/FYVE/PHD"/>
</dbReference>
<evidence type="ECO:0000256" key="3">
    <source>
        <dbReference type="SAM" id="Coils"/>
    </source>
</evidence>